<dbReference type="EMBL" id="JACGCM010000262">
    <property type="protein sequence ID" value="KAF6174536.1"/>
    <property type="molecule type" value="Genomic_DNA"/>
</dbReference>
<dbReference type="GO" id="GO:0006913">
    <property type="term" value="P:nucleocytoplasmic transport"/>
    <property type="evidence" value="ECO:0007669"/>
    <property type="project" value="TreeGrafter"/>
</dbReference>
<dbReference type="Gene3D" id="3.80.10.10">
    <property type="entry name" value="Ribonuclease Inhibitor"/>
    <property type="match status" value="2"/>
</dbReference>
<dbReference type="GO" id="GO:0005829">
    <property type="term" value="C:cytosol"/>
    <property type="evidence" value="ECO:0007669"/>
    <property type="project" value="TreeGrafter"/>
</dbReference>
<keyword evidence="1" id="KW-0343">GTPase activation</keyword>
<dbReference type="AlphaFoldDB" id="A0A7J7P4Z6"/>
<evidence type="ECO:0000313" key="5">
    <source>
        <dbReference type="Proteomes" id="UP000541444"/>
    </source>
</evidence>
<gene>
    <name evidence="4" type="ORF">GIB67_004730</name>
</gene>
<protein>
    <submittedName>
        <fullName evidence="4">Uncharacterized protein</fullName>
    </submittedName>
</protein>
<keyword evidence="2" id="KW-0433">Leucine-rich repeat</keyword>
<dbReference type="InterPro" id="IPR027038">
    <property type="entry name" value="RanGap"/>
</dbReference>
<dbReference type="SMART" id="SM00368">
    <property type="entry name" value="LRR_RI"/>
    <property type="match status" value="5"/>
</dbReference>
<evidence type="ECO:0000256" key="1">
    <source>
        <dbReference type="ARBA" id="ARBA00022468"/>
    </source>
</evidence>
<accession>A0A7J7P4Z6</accession>
<dbReference type="Pfam" id="PF13516">
    <property type="entry name" value="LRR_6"/>
    <property type="match status" value="2"/>
</dbReference>
<dbReference type="Proteomes" id="UP000541444">
    <property type="component" value="Unassembled WGS sequence"/>
</dbReference>
<evidence type="ECO:0000256" key="3">
    <source>
        <dbReference type="ARBA" id="ARBA00022737"/>
    </source>
</evidence>
<dbReference type="InterPro" id="IPR032675">
    <property type="entry name" value="LRR_dom_sf"/>
</dbReference>
<dbReference type="GO" id="GO:0031267">
    <property type="term" value="F:small GTPase binding"/>
    <property type="evidence" value="ECO:0007669"/>
    <property type="project" value="TreeGrafter"/>
</dbReference>
<dbReference type="GO" id="GO:0048471">
    <property type="term" value="C:perinuclear region of cytoplasm"/>
    <property type="evidence" value="ECO:0007669"/>
    <property type="project" value="TreeGrafter"/>
</dbReference>
<dbReference type="InterPro" id="IPR001611">
    <property type="entry name" value="Leu-rich_rpt"/>
</dbReference>
<evidence type="ECO:0000256" key="2">
    <source>
        <dbReference type="ARBA" id="ARBA00022614"/>
    </source>
</evidence>
<proteinExistence type="predicted"/>
<dbReference type="GO" id="GO:0005096">
    <property type="term" value="F:GTPase activator activity"/>
    <property type="evidence" value="ECO:0007669"/>
    <property type="project" value="UniProtKB-KW"/>
</dbReference>
<dbReference type="PANTHER" id="PTHR24113:SF12">
    <property type="entry name" value="RAN GTPASE-ACTIVATING PROTEIN 1"/>
    <property type="match status" value="1"/>
</dbReference>
<dbReference type="FunFam" id="3.80.10.10:FF:000933">
    <property type="entry name" value="RNI-like superfamily protein"/>
    <property type="match status" value="1"/>
</dbReference>
<dbReference type="GO" id="GO:0005634">
    <property type="term" value="C:nucleus"/>
    <property type="evidence" value="ECO:0007669"/>
    <property type="project" value="TreeGrafter"/>
</dbReference>
<keyword evidence="3" id="KW-0677">Repeat</keyword>
<dbReference type="SUPFAM" id="SSF52047">
    <property type="entry name" value="RNI-like"/>
    <property type="match status" value="1"/>
</dbReference>
<keyword evidence="5" id="KW-1185">Reference proteome</keyword>
<organism evidence="4 5">
    <name type="scientific">Kingdonia uniflora</name>
    <dbReference type="NCBI Taxonomy" id="39325"/>
    <lineage>
        <taxon>Eukaryota</taxon>
        <taxon>Viridiplantae</taxon>
        <taxon>Streptophyta</taxon>
        <taxon>Embryophyta</taxon>
        <taxon>Tracheophyta</taxon>
        <taxon>Spermatophyta</taxon>
        <taxon>Magnoliopsida</taxon>
        <taxon>Ranunculales</taxon>
        <taxon>Circaeasteraceae</taxon>
        <taxon>Kingdonia</taxon>
    </lineage>
</organism>
<comment type="caution">
    <text evidence="4">The sequence shown here is derived from an EMBL/GenBank/DDBJ whole genome shotgun (WGS) entry which is preliminary data.</text>
</comment>
<reference evidence="4 5" key="1">
    <citation type="journal article" date="2020" name="IScience">
        <title>Genome Sequencing of the Endangered Kingdonia uniflora (Circaeasteraceae, Ranunculales) Reveals Potential Mechanisms of Evolutionary Specialization.</title>
        <authorList>
            <person name="Sun Y."/>
            <person name="Deng T."/>
            <person name="Zhang A."/>
            <person name="Moore M.J."/>
            <person name="Landis J.B."/>
            <person name="Lin N."/>
            <person name="Zhang H."/>
            <person name="Zhang X."/>
            <person name="Huang J."/>
            <person name="Zhang X."/>
            <person name="Sun H."/>
            <person name="Wang H."/>
        </authorList>
    </citation>
    <scope>NUCLEOTIDE SEQUENCE [LARGE SCALE GENOMIC DNA]</scope>
    <source>
        <strain evidence="4">TB1705</strain>
        <tissue evidence="4">Leaf</tissue>
    </source>
</reference>
<evidence type="ECO:0000313" key="4">
    <source>
        <dbReference type="EMBL" id="KAF6174536.1"/>
    </source>
</evidence>
<sequence>MDGVVDVVAVVGAVNEDWLTVLWKMVEKLLVPKSGKSSSSTENKFSFPGMKWSFAPGTNLSSGLSFKDERDGREKKQRLNGLAKELRSFSSVNMSGLKFGDDGLFYLAESLGYNQTAEEVDFSANDITAGGLKAFDGVLQSNIVLKTLNLSGNRIGDEGAKCLCDILVNNGSIQKLQLNSTDVGDEGAKAIAEMLKRNSSLRILELGNNMIDYSGFTSLAEALTENNAIQSIHLNGNYGGALGAAAFAKGIEVNKSLRVQFPPFIFQNYGNTCIISYLENEREYIKTPYVKKSDYLLRPL</sequence>
<dbReference type="PANTHER" id="PTHR24113">
    <property type="entry name" value="RAN GTPASE-ACTIVATING PROTEIN 1"/>
    <property type="match status" value="1"/>
</dbReference>
<dbReference type="OrthoDB" id="1721589at2759"/>
<name>A0A7J7P4Z6_9MAGN</name>